<keyword evidence="2" id="KW-0812">Transmembrane</keyword>
<sequence>MPGDFRVLLKKARKEAMIYSLQYGNEILVKELVKEIAAVVQEFTQSGGVRPFGLSLLICGTDIYGYHLYQIDPSGCYFNWLATCIVWLLHMLFATNGYVYIYIYIYICMYVCMYTFYICRFFYLNILNKVKVKTF</sequence>
<dbReference type="Ensembl" id="ENSPTET00000020964.1">
    <property type="protein sequence ID" value="ENSPTEP00000013971.1"/>
    <property type="gene ID" value="ENSPTEG00000015619.1"/>
</dbReference>
<accession>A0A8C9H277</accession>
<keyword evidence="1" id="KW-0647">Proteasome</keyword>
<dbReference type="PANTHER" id="PTHR11599">
    <property type="entry name" value="PROTEASOME SUBUNIT ALPHA/BETA"/>
    <property type="match status" value="1"/>
</dbReference>
<keyword evidence="4" id="KW-1185">Reference proteome</keyword>
<dbReference type="Proteomes" id="UP000694416">
    <property type="component" value="Unplaced"/>
</dbReference>
<dbReference type="InterPro" id="IPR001353">
    <property type="entry name" value="Proteasome_sua/b"/>
</dbReference>
<reference evidence="3" key="2">
    <citation type="submission" date="2025-09" db="UniProtKB">
        <authorList>
            <consortium name="Ensembl"/>
        </authorList>
    </citation>
    <scope>IDENTIFICATION</scope>
</reference>
<protein>
    <submittedName>
        <fullName evidence="3">Uncharacterized protein</fullName>
    </submittedName>
</protein>
<dbReference type="SUPFAM" id="SSF56235">
    <property type="entry name" value="N-terminal nucleophile aminohydrolases (Ntn hydrolases)"/>
    <property type="match status" value="1"/>
</dbReference>
<dbReference type="Pfam" id="PF00227">
    <property type="entry name" value="Proteasome"/>
    <property type="match status" value="1"/>
</dbReference>
<reference evidence="3" key="1">
    <citation type="submission" date="2025-08" db="UniProtKB">
        <authorList>
            <consortium name="Ensembl"/>
        </authorList>
    </citation>
    <scope>IDENTIFICATION</scope>
</reference>
<dbReference type="AlphaFoldDB" id="A0A8C9H277"/>
<dbReference type="Gene3D" id="3.60.20.10">
    <property type="entry name" value="Glutamine Phosphoribosylpyrophosphate, subunit 1, domain 1"/>
    <property type="match status" value="1"/>
</dbReference>
<keyword evidence="2" id="KW-0472">Membrane</keyword>
<evidence type="ECO:0000256" key="2">
    <source>
        <dbReference type="SAM" id="Phobius"/>
    </source>
</evidence>
<organism evidence="3 4">
    <name type="scientific">Piliocolobus tephrosceles</name>
    <name type="common">Ugandan red Colobus</name>
    <dbReference type="NCBI Taxonomy" id="591936"/>
    <lineage>
        <taxon>Eukaryota</taxon>
        <taxon>Metazoa</taxon>
        <taxon>Chordata</taxon>
        <taxon>Craniata</taxon>
        <taxon>Vertebrata</taxon>
        <taxon>Euteleostomi</taxon>
        <taxon>Mammalia</taxon>
        <taxon>Eutheria</taxon>
        <taxon>Euarchontoglires</taxon>
        <taxon>Primates</taxon>
        <taxon>Haplorrhini</taxon>
        <taxon>Catarrhini</taxon>
        <taxon>Cercopithecidae</taxon>
        <taxon>Colobinae</taxon>
        <taxon>Piliocolobus</taxon>
    </lineage>
</organism>
<feature type="transmembrane region" description="Helical" evidence="2">
    <location>
        <begin position="101"/>
        <end position="123"/>
    </location>
</feature>
<evidence type="ECO:0000313" key="4">
    <source>
        <dbReference type="Proteomes" id="UP000694416"/>
    </source>
</evidence>
<proteinExistence type="predicted"/>
<feature type="transmembrane region" description="Helical" evidence="2">
    <location>
        <begin position="77"/>
        <end position="95"/>
    </location>
</feature>
<dbReference type="InterPro" id="IPR050115">
    <property type="entry name" value="Proteasome_alpha"/>
</dbReference>
<evidence type="ECO:0000256" key="1">
    <source>
        <dbReference type="ARBA" id="ARBA00022942"/>
    </source>
</evidence>
<name>A0A8C9H277_9PRIM</name>
<dbReference type="InterPro" id="IPR029055">
    <property type="entry name" value="Ntn_hydrolases_N"/>
</dbReference>
<keyword evidence="2" id="KW-1133">Transmembrane helix</keyword>
<evidence type="ECO:0000313" key="3">
    <source>
        <dbReference type="Ensembl" id="ENSPTEP00000013971.1"/>
    </source>
</evidence>
<dbReference type="GO" id="GO:0005839">
    <property type="term" value="C:proteasome core complex"/>
    <property type="evidence" value="ECO:0007669"/>
    <property type="project" value="InterPro"/>
</dbReference>
<dbReference type="GO" id="GO:0051603">
    <property type="term" value="P:proteolysis involved in protein catabolic process"/>
    <property type="evidence" value="ECO:0007669"/>
    <property type="project" value="InterPro"/>
</dbReference>